<dbReference type="Proteomes" id="UP000281406">
    <property type="component" value="Unassembled WGS sequence"/>
</dbReference>
<evidence type="ECO:0000313" key="2">
    <source>
        <dbReference type="Proteomes" id="UP000281406"/>
    </source>
</evidence>
<sequence length="102" mass="11342">MGSGMESSNQSAELHFLQGNQVNQAVDPRETVVCHKSSHGNLQKQPFSSLLCSVSQDEFLIVQGWREPLKAEYGLEDDCLVEDNGFDDLPGDDGQNMNEVWN</sequence>
<accession>A0A3N0XEI5</accession>
<evidence type="ECO:0000313" key="1">
    <source>
        <dbReference type="EMBL" id="ROI15221.1"/>
    </source>
</evidence>
<comment type="caution">
    <text evidence="1">The sequence shown here is derived from an EMBL/GenBank/DDBJ whole genome shotgun (WGS) entry which is preliminary data.</text>
</comment>
<organism evidence="1 2">
    <name type="scientific">Anabarilius grahami</name>
    <name type="common">Kanglang fish</name>
    <name type="synonym">Barilius grahami</name>
    <dbReference type="NCBI Taxonomy" id="495550"/>
    <lineage>
        <taxon>Eukaryota</taxon>
        <taxon>Metazoa</taxon>
        <taxon>Chordata</taxon>
        <taxon>Craniata</taxon>
        <taxon>Vertebrata</taxon>
        <taxon>Euteleostomi</taxon>
        <taxon>Actinopterygii</taxon>
        <taxon>Neopterygii</taxon>
        <taxon>Teleostei</taxon>
        <taxon>Ostariophysi</taxon>
        <taxon>Cypriniformes</taxon>
        <taxon>Xenocyprididae</taxon>
        <taxon>Xenocypridinae</taxon>
        <taxon>Xenocypridinae incertae sedis</taxon>
        <taxon>Anabarilius</taxon>
    </lineage>
</organism>
<protein>
    <submittedName>
        <fullName evidence="1">Uncharacterized protein</fullName>
    </submittedName>
</protein>
<keyword evidence="2" id="KW-1185">Reference proteome</keyword>
<proteinExistence type="predicted"/>
<gene>
    <name evidence="1" type="ORF">DPX16_6232</name>
</gene>
<dbReference type="AlphaFoldDB" id="A0A3N0XEI5"/>
<reference evidence="1 2" key="1">
    <citation type="submission" date="2018-10" db="EMBL/GenBank/DDBJ databases">
        <title>Genome assembly for a Yunnan-Guizhou Plateau 3E fish, Anabarilius grahami (Regan), and its evolutionary and genetic applications.</title>
        <authorList>
            <person name="Jiang W."/>
        </authorList>
    </citation>
    <scope>NUCLEOTIDE SEQUENCE [LARGE SCALE GENOMIC DNA]</scope>
    <source>
        <strain evidence="1">AG-KIZ</strain>
        <tissue evidence="1">Muscle</tissue>
    </source>
</reference>
<name>A0A3N0XEI5_ANAGA</name>
<dbReference type="EMBL" id="RJVU01079956">
    <property type="protein sequence ID" value="ROI15221.1"/>
    <property type="molecule type" value="Genomic_DNA"/>
</dbReference>